<dbReference type="InterPro" id="IPR016181">
    <property type="entry name" value="Acyl_CoA_acyltransferase"/>
</dbReference>
<protein>
    <submittedName>
        <fullName evidence="2">GNAT family N-acetyltransferase</fullName>
    </submittedName>
</protein>
<dbReference type="EMBL" id="MJAT01000001">
    <property type="protein sequence ID" value="OEH86989.1"/>
    <property type="molecule type" value="Genomic_DNA"/>
</dbReference>
<dbReference type="AlphaFoldDB" id="A0A1E5LAC5"/>
<organism evidence="2 3">
    <name type="scientific">Desulfuribacillus stibiiarsenatis</name>
    <dbReference type="NCBI Taxonomy" id="1390249"/>
    <lineage>
        <taxon>Bacteria</taxon>
        <taxon>Bacillati</taxon>
        <taxon>Bacillota</taxon>
        <taxon>Desulfuribacillia</taxon>
        <taxon>Desulfuribacillales</taxon>
        <taxon>Desulfuribacillaceae</taxon>
        <taxon>Desulfuribacillus</taxon>
    </lineage>
</organism>
<dbReference type="CDD" id="cd04301">
    <property type="entry name" value="NAT_SF"/>
    <property type="match status" value="1"/>
</dbReference>
<dbReference type="Proteomes" id="UP000095255">
    <property type="component" value="Unassembled WGS sequence"/>
</dbReference>
<dbReference type="Gene3D" id="3.40.630.30">
    <property type="match status" value="1"/>
</dbReference>
<evidence type="ECO:0000313" key="2">
    <source>
        <dbReference type="EMBL" id="OEH86989.1"/>
    </source>
</evidence>
<gene>
    <name evidence="2" type="ORF">BHU72_01665</name>
</gene>
<evidence type="ECO:0000259" key="1">
    <source>
        <dbReference type="PROSITE" id="PS51186"/>
    </source>
</evidence>
<keyword evidence="3" id="KW-1185">Reference proteome</keyword>
<dbReference type="PANTHER" id="PTHR43451:SF1">
    <property type="entry name" value="ACETYLTRANSFERASE"/>
    <property type="match status" value="1"/>
</dbReference>
<evidence type="ECO:0000313" key="3">
    <source>
        <dbReference type="Proteomes" id="UP000095255"/>
    </source>
</evidence>
<dbReference type="PROSITE" id="PS51186">
    <property type="entry name" value="GNAT"/>
    <property type="match status" value="1"/>
</dbReference>
<dbReference type="InterPro" id="IPR000182">
    <property type="entry name" value="GNAT_dom"/>
</dbReference>
<accession>A0A1E5LAC5</accession>
<dbReference type="InterPro" id="IPR052564">
    <property type="entry name" value="N-acetyltrans/Recomb-assoc"/>
</dbReference>
<sequence length="159" mass="18945">MEQIEGMDIRPVTDEDLDEVLHLFYQTVHTINAQDYRQDQLDTWAPQHPDKEKWLTSLRSNIAYVIKQDNKLVGFADLNQRRYIDRLFVHKDYQRMGIASLLVTTLEAEAKKLKYNEVMTEASITARGFFEKKGYDTVRMQDKELRGMFFRNYIMKKEL</sequence>
<dbReference type="STRING" id="1390249.BHU72_01665"/>
<feature type="domain" description="N-acetyltransferase" evidence="1">
    <location>
        <begin position="7"/>
        <end position="159"/>
    </location>
</feature>
<name>A0A1E5LAC5_9FIRM</name>
<comment type="caution">
    <text evidence="2">The sequence shown here is derived from an EMBL/GenBank/DDBJ whole genome shotgun (WGS) entry which is preliminary data.</text>
</comment>
<dbReference type="Pfam" id="PF13673">
    <property type="entry name" value="Acetyltransf_10"/>
    <property type="match status" value="1"/>
</dbReference>
<dbReference type="SUPFAM" id="SSF55729">
    <property type="entry name" value="Acyl-CoA N-acyltransferases (Nat)"/>
    <property type="match status" value="1"/>
</dbReference>
<reference evidence="2 3" key="1">
    <citation type="submission" date="2016-09" db="EMBL/GenBank/DDBJ databases">
        <title>Desulfuribacillus arsenicus sp. nov., an obligately anaerobic, dissimilatory arsenic- and antimonate-reducing bacterium isolated from anoxic sediments.</title>
        <authorList>
            <person name="Abin C.A."/>
            <person name="Hollibaugh J.T."/>
        </authorList>
    </citation>
    <scope>NUCLEOTIDE SEQUENCE [LARGE SCALE GENOMIC DNA]</scope>
    <source>
        <strain evidence="2 3">MLFW-2</strain>
    </source>
</reference>
<keyword evidence="2" id="KW-0808">Transferase</keyword>
<dbReference type="GO" id="GO:0016747">
    <property type="term" value="F:acyltransferase activity, transferring groups other than amino-acyl groups"/>
    <property type="evidence" value="ECO:0007669"/>
    <property type="project" value="InterPro"/>
</dbReference>
<dbReference type="RefSeq" id="WP_069700867.1">
    <property type="nucleotide sequence ID" value="NZ_MJAT01000001.1"/>
</dbReference>
<proteinExistence type="predicted"/>
<dbReference type="PANTHER" id="PTHR43451">
    <property type="entry name" value="ACETYLTRANSFERASE (GNAT) FAMILY PROTEIN"/>
    <property type="match status" value="1"/>
</dbReference>